<name>A0A917UNI0_9ACTN</name>
<accession>A0A917UNI0</accession>
<dbReference type="SMART" id="SM00062">
    <property type="entry name" value="PBPb"/>
    <property type="match status" value="1"/>
</dbReference>
<comment type="similarity">
    <text evidence="1">Belongs to the bacterial solute-binding protein SsuA/TauA family.</text>
</comment>
<feature type="chain" id="PRO_5037701092" evidence="2">
    <location>
        <begin position="43"/>
        <end position="340"/>
    </location>
</feature>
<dbReference type="SUPFAM" id="SSF53850">
    <property type="entry name" value="Periplasmic binding protein-like II"/>
    <property type="match status" value="1"/>
</dbReference>
<dbReference type="PANTHER" id="PTHR30024:SF42">
    <property type="entry name" value="ALIPHATIC SULFONATES-BINDING PROTEIN-RELATED"/>
    <property type="match status" value="1"/>
</dbReference>
<keyword evidence="2" id="KW-0732">Signal</keyword>
<proteinExistence type="inferred from homology"/>
<gene>
    <name evidence="4" type="ORF">GCM10010121_096560</name>
</gene>
<dbReference type="EMBL" id="BMQA01000122">
    <property type="protein sequence ID" value="GGJ70623.1"/>
    <property type="molecule type" value="Genomic_DNA"/>
</dbReference>
<dbReference type="Pfam" id="PF09084">
    <property type="entry name" value="NMT1"/>
    <property type="match status" value="1"/>
</dbReference>
<keyword evidence="5" id="KW-1185">Reference proteome</keyword>
<dbReference type="AlphaFoldDB" id="A0A917UNI0"/>
<dbReference type="Gene3D" id="3.40.190.10">
    <property type="entry name" value="Periplasmic binding protein-like II"/>
    <property type="match status" value="2"/>
</dbReference>
<feature type="domain" description="Solute-binding protein family 3/N-terminal" evidence="3">
    <location>
        <begin position="51"/>
        <end position="276"/>
    </location>
</feature>
<evidence type="ECO:0000259" key="3">
    <source>
        <dbReference type="SMART" id="SM00062"/>
    </source>
</evidence>
<evidence type="ECO:0000313" key="4">
    <source>
        <dbReference type="EMBL" id="GGJ70623.1"/>
    </source>
</evidence>
<dbReference type="Proteomes" id="UP000657574">
    <property type="component" value="Unassembled WGS sequence"/>
</dbReference>
<protein>
    <submittedName>
        <fullName evidence="4">Taurine ABC transporter substrate-binding protein</fullName>
    </submittedName>
</protein>
<organism evidence="4 5">
    <name type="scientific">Streptomyces brasiliensis</name>
    <dbReference type="NCBI Taxonomy" id="1954"/>
    <lineage>
        <taxon>Bacteria</taxon>
        <taxon>Bacillati</taxon>
        <taxon>Actinomycetota</taxon>
        <taxon>Actinomycetes</taxon>
        <taxon>Kitasatosporales</taxon>
        <taxon>Streptomycetaceae</taxon>
        <taxon>Streptomyces</taxon>
    </lineage>
</organism>
<sequence length="340" mass="36371">MSVRNRTTPTRRLAPVRRLLSATALAAALALAATGCGGKANADNSAPKKGTLRVGVIGSKAELTGPIGFLNSEKKLLPGLKAEGFDKIEVFPFPNGPDLNQALVGGSLDVASYGDTPALVARGSGLDTRLISMAAIDSDASIVVKKNGPKTLEDLQGKKIGVQTGSYIHRYLLGALQDAKVKPAEVVHIYNADIEAPLERGDIAAAAVPQANAEVFKSKGYQIIDHLLEDHPDYAGTNATVSTDKFLDAHPKFAATWQQLQNSGVKDARAHWSDYVDYSVALSGFPADLVRPTIRKEQLPDTAFPERGLALLESTKKFLVEQKFIKKDFSVDDWRVGGAK</sequence>
<dbReference type="PANTHER" id="PTHR30024">
    <property type="entry name" value="ALIPHATIC SULFONATES-BINDING PROTEIN-RELATED"/>
    <property type="match status" value="1"/>
</dbReference>
<evidence type="ECO:0000256" key="2">
    <source>
        <dbReference type="SAM" id="SignalP"/>
    </source>
</evidence>
<dbReference type="RefSeq" id="WP_189317620.1">
    <property type="nucleotide sequence ID" value="NZ_BMQA01000122.1"/>
</dbReference>
<feature type="signal peptide" evidence="2">
    <location>
        <begin position="1"/>
        <end position="42"/>
    </location>
</feature>
<reference evidence="4" key="2">
    <citation type="submission" date="2020-09" db="EMBL/GenBank/DDBJ databases">
        <authorList>
            <person name="Sun Q."/>
            <person name="Ohkuma M."/>
        </authorList>
    </citation>
    <scope>NUCLEOTIDE SEQUENCE</scope>
    <source>
        <strain evidence="4">JCM 3086</strain>
    </source>
</reference>
<reference evidence="4" key="1">
    <citation type="journal article" date="2014" name="Int. J. Syst. Evol. Microbiol.">
        <title>Complete genome sequence of Corynebacterium casei LMG S-19264T (=DSM 44701T), isolated from a smear-ripened cheese.</title>
        <authorList>
            <consortium name="US DOE Joint Genome Institute (JGI-PGF)"/>
            <person name="Walter F."/>
            <person name="Albersmeier A."/>
            <person name="Kalinowski J."/>
            <person name="Ruckert C."/>
        </authorList>
    </citation>
    <scope>NUCLEOTIDE SEQUENCE</scope>
    <source>
        <strain evidence="4">JCM 3086</strain>
    </source>
</reference>
<dbReference type="InterPro" id="IPR015168">
    <property type="entry name" value="SsuA/THI5"/>
</dbReference>
<comment type="caution">
    <text evidence="4">The sequence shown here is derived from an EMBL/GenBank/DDBJ whole genome shotgun (WGS) entry which is preliminary data.</text>
</comment>
<evidence type="ECO:0000313" key="5">
    <source>
        <dbReference type="Proteomes" id="UP000657574"/>
    </source>
</evidence>
<evidence type="ECO:0000256" key="1">
    <source>
        <dbReference type="ARBA" id="ARBA00010742"/>
    </source>
</evidence>
<dbReference type="InterPro" id="IPR001638">
    <property type="entry name" value="Solute-binding_3/MltF_N"/>
</dbReference>